<feature type="domain" description="Tc toxin complex TcA C-terminal TcB-binding" evidence="2">
    <location>
        <begin position="2358"/>
        <end position="2647"/>
    </location>
</feature>
<evidence type="ECO:0000259" key="3">
    <source>
        <dbReference type="Pfam" id="PF18413"/>
    </source>
</evidence>
<dbReference type="Pfam" id="PF20220">
    <property type="entry name" value="ABC_toxin_N"/>
    <property type="match status" value="1"/>
</dbReference>
<dbReference type="VEuPathDB" id="FungiDB:FPRO_02057"/>
<dbReference type="Proteomes" id="UP000183971">
    <property type="component" value="Unassembled WGS sequence"/>
</dbReference>
<dbReference type="InterPro" id="IPR041079">
    <property type="entry name" value="Neuraminidase-like"/>
</dbReference>
<organism evidence="5 6">
    <name type="scientific">Fusarium proliferatum (strain ET1)</name>
    <name type="common">Orchid endophyte fungus</name>
    <dbReference type="NCBI Taxonomy" id="1227346"/>
    <lineage>
        <taxon>Eukaryota</taxon>
        <taxon>Fungi</taxon>
        <taxon>Dikarya</taxon>
        <taxon>Ascomycota</taxon>
        <taxon>Pezizomycotina</taxon>
        <taxon>Sordariomycetes</taxon>
        <taxon>Hypocreomycetidae</taxon>
        <taxon>Hypocreales</taxon>
        <taxon>Nectriaceae</taxon>
        <taxon>Fusarium</taxon>
        <taxon>Fusarium fujikuroi species complex</taxon>
    </lineage>
</organism>
<protein>
    <submittedName>
        <fullName evidence="5">Uncharacterized protein</fullName>
    </submittedName>
</protein>
<dbReference type="RefSeq" id="XP_031074417.1">
    <property type="nucleotide sequence ID" value="XM_031218570.1"/>
</dbReference>
<evidence type="ECO:0000313" key="6">
    <source>
        <dbReference type="Proteomes" id="UP000183971"/>
    </source>
</evidence>
<dbReference type="InterPro" id="IPR046839">
    <property type="entry name" value="ABC_toxin_N"/>
</dbReference>
<keyword evidence="6" id="KW-1185">Reference proteome</keyword>
<comment type="caution">
    <text evidence="5">The sequence shown here is derived from an EMBL/GenBank/DDBJ whole genome shotgun (WGS) entry which is preliminary data.</text>
</comment>
<dbReference type="Pfam" id="PF18413">
    <property type="entry name" value="Neuraminidase"/>
    <property type="match status" value="1"/>
</dbReference>
<keyword evidence="1" id="KW-0175">Coiled coil</keyword>
<evidence type="ECO:0000256" key="1">
    <source>
        <dbReference type="SAM" id="Coils"/>
    </source>
</evidence>
<name>A0A1L7V184_FUSPR</name>
<dbReference type="InterPro" id="IPR040840">
    <property type="entry name" value="TcA_TcB_BD"/>
</dbReference>
<dbReference type="Pfam" id="PF18276">
    <property type="entry name" value="TcA_TcB_BD"/>
    <property type="match status" value="1"/>
</dbReference>
<reference evidence="6" key="1">
    <citation type="journal article" date="2016" name="Genome Biol. Evol.">
        <title>Comparative 'omics' of the Fusarium fujikuroi species complex highlights differences in genetic potential and metabolite synthesis.</title>
        <authorList>
            <person name="Niehaus E.-M."/>
            <person name="Muensterkoetter M."/>
            <person name="Proctor R.H."/>
            <person name="Brown D.W."/>
            <person name="Sharon A."/>
            <person name="Idan Y."/>
            <person name="Oren-Young L."/>
            <person name="Sieber C.M."/>
            <person name="Novak O."/>
            <person name="Pencik A."/>
            <person name="Tarkowska D."/>
            <person name="Hromadova K."/>
            <person name="Freeman S."/>
            <person name="Maymon M."/>
            <person name="Elazar M."/>
            <person name="Youssef S.A."/>
            <person name="El-Shabrawy E.S.M."/>
            <person name="Shalaby A.B.A."/>
            <person name="Houterman P."/>
            <person name="Brock N.L."/>
            <person name="Burkhardt I."/>
            <person name="Tsavkelova E.A."/>
            <person name="Dickschat J.S."/>
            <person name="Galuszka P."/>
            <person name="Gueldener U."/>
            <person name="Tudzynski B."/>
        </authorList>
    </citation>
    <scope>NUCLEOTIDE SEQUENCE [LARGE SCALE GENOMIC DNA]</scope>
    <source>
        <strain evidence="6">ET1</strain>
    </source>
</reference>
<evidence type="ECO:0000313" key="5">
    <source>
        <dbReference type="EMBL" id="CZR32183.1"/>
    </source>
</evidence>
<feature type="coiled-coil region" evidence="1">
    <location>
        <begin position="2180"/>
        <end position="2207"/>
    </location>
</feature>
<feature type="domain" description="Neuraminidase-like" evidence="3">
    <location>
        <begin position="1443"/>
        <end position="1630"/>
    </location>
</feature>
<evidence type="ECO:0000259" key="4">
    <source>
        <dbReference type="Pfam" id="PF20220"/>
    </source>
</evidence>
<dbReference type="EMBL" id="FJOF01000001">
    <property type="protein sequence ID" value="CZR32183.1"/>
    <property type="molecule type" value="Genomic_DNA"/>
</dbReference>
<evidence type="ECO:0000259" key="2">
    <source>
        <dbReference type="Pfam" id="PF18276"/>
    </source>
</evidence>
<gene>
    <name evidence="5" type="ORF">FPRO_02057</name>
</gene>
<proteinExistence type="predicted"/>
<accession>A0A1L7V184</accession>
<dbReference type="GeneID" id="42046943"/>
<sequence>MTTQASSDILCELFTDIFNEEGDVNIATLAVRQTKTLKSAISVLRKEKLTLFRSPSAGSILNVMDSIVDISNENLELLRAIGAEFQTKTLSDIARLYLDTSYLSGGTISGLDRVKWERELFRLEPTAVLYNLVASGDIPVASEAKAETERLLLTAVREKVDLSAHPLRRLTDIASYKSPPISTSVSPDVLETSIETIETIQRLQAVVLNPRHIGPLITNGLLSARAISSMEAEAFADRLESHIPHSDAIQIHDNAFTITTRNEQTWVEFLRSKSESLLPATRTKDSEVPEIETKDDNETDINFSTLFGSHSDFGNMGSESVLSPAAYLVELLNTLRSHVISQTHNTTLLDKLQERRGDLRWLQLTDENTTTTIPYLDLANEVMECYLVSKHGAQLGNGYPKALEKLCAEAENANASLVEPSNIQMNVYSKLIQSVVAPLHKFPYNYGIDFVKTALEPMGMDIYDLFTDFMSGPRHLLEILPPGAFKHYTPELITAAEESLQRVGSALILGLEESDYTCITHESFMSLKLLRAVLPGKSTISGKEYENAIGYDGCAAYWGYEDASDMLNMSEGGLSLIKSELLERCGLEYDELVEVLQTSFMKGRTIITSYDGCSSIPQDLEALRLRASVLVNANGALTESICSDLQSFIRLRHRLRWDTSTLDAALYSLSQSKPASFTGIDAGMVNGLATLKHLSELSNVPIIEICPLFGNIDRNGTQSLYSRLCKRSGFRLADDALSLEAAEPISAKHSAVAALLGASATKLQIVLNSCGLDVSSPLTLETLSAIYRTQKLASMFGIEMKQYSSLVTLYGFDTRTAISSPSYVLASLKQWRMLQEAGFTLDLLCKFLGCDQSDLLNDSERLSQTMFAGIQSIVSQWPEVKVGNTYTEADVAAAAAAIDRERSTELIDYIEGKLSQRMASKQIVCTTVESSTTTVQRVPDTLREHLSIFRDAKQTKVTLRGLPDDQVKSSIVDLEMVKERKKPWKTVIAQLVEKAQQMGTKIAALMGDTTIADKLKSAICHDRRISFLRAARKKIRTQQIEALVVDTVQQSVSGLDTISVKSLLSEGSPNSLDRTTNSLLEFCAGGALVPPVNGGFQADVSALTRNIQRIEGILTQLDITPKELRVLLPCHKLESSFELDSIVMLVHYTKLRASLSPSQASACITLFESQTEANSNPTNAVKRIANATGWCFSTLNTIFNSRYPISADSEAETASRSPIKLLQIQRVLAACTKLDIMDAQINELFGYLNDIGTADKAFSFAELLRQKVKARCSETPASALGSTQTGMNRLKERRRSALTDYLLMDDDLQLLRLASADDLYDYFLIDVKMGAEMETSRIRQAISTIQLFMQRCFLGIEEKYGVPAAAVRSLKSLWGTLGRFTTWEANRRVFLFPENWIDPTLRDTKTEPFKALEASILQGDLTEEFISNAIKSYVYTVQPIAHLDVQAYLWDKGDNDRARFHFFARTRTEPHQYFYRCLELEPFGKLELLPYWYPWTTLDIGTPPQAVDNTGEAQPKPGAYMIPTLVRGRIMLFVPEISLKSKPSEEFATQSITTMATMPLNTAQPTTKYWEIKMAWMELRDSKWSPRVVSPDSLVVEETAKDPLPAISAFRFRVRARSAMDTRTDLAAKFATGVDGILVLDIESWRKINNVIEPRYLGQFEMRGTELYRTQNLEPVFDQDLEPTTLPTRFSKLDWTVADRHTRQVPGQQFPSYELQYRKKESGSDTTKACMKQPLLVKIGEDPKDPQDLSWTLTFDDTQSSRPLGLLVDVKKASSGAQTFFARPRTKELENEGEDILSAVDVFPFHHTFSSNLLDAAVTEPSVAGIYRAISTREGDSNAFGLYADKLYHELFDAYSQFDLALQVAHLLFDPTKNPDKPSNCWSFPPFRDIKAIKGQSIRSILTSLARKESKLSYTDVAIAEWKKNAFNAHSIARGRPAAYMRRVAQKYVETLIAAGDANFRQATMESIPMAIQRYIEAAHVLGPRPVQVKSIGKRKPLTFNGLINKGKLDTFSNVAIDMELEFPYSCLQHGQGGNKSQPGSSKAKKGLLGFLATTYFYIPTNPQLTALWDLIGDRLSKLRSCQDINGMALRLPLFDPPVDPGMLVNAAAAGNAGVSTVMGELDSPLPNYRFIYLVGKAVEMVNQLSSLTDMFLSAKEKGDSEAFSQLKAHQESVMQALYREQKLLQKEEAEKSIAALRDLRQNHESRLTYYLRLIGEDPNTMIPDKDTKWTDIEQAISSPSKDDLRMSREEKLEFEKSQEAAGLSFTATILDTTASTLMALPNLMTQTQPMGVGVSLKVDAENIAKCMGGMSTVMKLRAQMCEMEGGRASRRGGLIKQLQDRRAQANMAGREIKQVDKQIESALVRVRISEADIKAQQESIQQAAATEAWYKSKYTNAALYAWMENTTRALCFDAYGLAMDLARKAEKAFQFERGPHKAATSEFISSKGYWNNGHDGLLGAQTLLLDLRRMEAAYMECSPFDFQIQKNVSLRQISPLALMNLRMTGVAVFSVPESLYDLDFPGHYFRRLKSVAVSIPCVTGPYASLNCTLSLLEHSYRISPLASSGDYIRRESDDRFRTDRIPVSSIALSQRSADSGVFELNFNSERYLPFENAGAISTWKLELPQHVRQFSYETISDVILHLKYTSRQGGAQLRTSAVDAVSRLMAAADGVSESDGLFALIDVASDFANAWALAQSQAQTGQAGDLLVSIGDIGVVLPYWSVGYAVKIQSVTLISRCSSEVGASFSVDLLYGKNNERSFGDNVSRNDGWDVREISNLDADVANWGLRLKRKNQGGDLKLASVKTMYLIMQYTRTQQLSRV</sequence>
<feature type="domain" description="ABC toxin N-terminal" evidence="4">
    <location>
        <begin position="1289"/>
        <end position="1413"/>
    </location>
</feature>